<accession>A0A6J5TAV3</accession>
<gene>
    <name evidence="1" type="ORF">UFOVP67_50</name>
</gene>
<reference evidence="1" key="1">
    <citation type="submission" date="2020-05" db="EMBL/GenBank/DDBJ databases">
        <authorList>
            <person name="Chiriac C."/>
            <person name="Salcher M."/>
            <person name="Ghai R."/>
            <person name="Kavagutti S V."/>
        </authorList>
    </citation>
    <scope>NUCLEOTIDE SEQUENCE</scope>
</reference>
<proteinExistence type="predicted"/>
<evidence type="ECO:0000313" key="1">
    <source>
        <dbReference type="EMBL" id="CAB4241329.1"/>
    </source>
</evidence>
<protein>
    <submittedName>
        <fullName evidence="1">Uncharacterized protein</fullName>
    </submittedName>
</protein>
<dbReference type="EMBL" id="LR797823">
    <property type="protein sequence ID" value="CAB4241329.1"/>
    <property type="molecule type" value="Genomic_DNA"/>
</dbReference>
<organism evidence="1">
    <name type="scientific">uncultured Caudovirales phage</name>
    <dbReference type="NCBI Taxonomy" id="2100421"/>
    <lineage>
        <taxon>Viruses</taxon>
        <taxon>Duplodnaviria</taxon>
        <taxon>Heunggongvirae</taxon>
        <taxon>Uroviricota</taxon>
        <taxon>Caudoviricetes</taxon>
        <taxon>Peduoviridae</taxon>
        <taxon>Maltschvirus</taxon>
        <taxon>Maltschvirus maltsch</taxon>
    </lineage>
</organism>
<sequence>MIQKRTTVKEWWKDPVVMGDKQLEVFRQLLLAIKAIKDSNKVGISHGGTEFHREVRKSHKSEY</sequence>
<name>A0A6J5TAV3_9CAUD</name>